<feature type="domain" description="PD-(D/E)XK nuclease-like" evidence="2">
    <location>
        <begin position="228"/>
        <end position="459"/>
    </location>
</feature>
<feature type="compositionally biased region" description="Basic and acidic residues" evidence="1">
    <location>
        <begin position="38"/>
        <end position="52"/>
    </location>
</feature>
<dbReference type="OrthoDB" id="4161186at2759"/>
<proteinExistence type="predicted"/>
<feature type="compositionally biased region" description="Polar residues" evidence="1">
    <location>
        <begin position="54"/>
        <end position="64"/>
    </location>
</feature>
<dbReference type="VEuPathDB" id="FungiDB:CH63R_09674"/>
<dbReference type="KEGG" id="chig:CH63R_09674"/>
<evidence type="ECO:0000313" key="3">
    <source>
        <dbReference type="EMBL" id="OBR08153.1"/>
    </source>
</evidence>
<dbReference type="RefSeq" id="XP_018156671.1">
    <property type="nucleotide sequence ID" value="XM_018304648.1"/>
</dbReference>
<evidence type="ECO:0000313" key="4">
    <source>
        <dbReference type="Proteomes" id="UP000092177"/>
    </source>
</evidence>
<sequence>MASKHMADVSHLQLKVRHWLANLPPPSSSSASPTLDNPPRDDTSCKSERDGPSHVSTHPGTQTRRPVKRRRLLTPPRTAGMSTPSAKHSLSRAASSLSNATSSAQDNDQTPKRIKTAPVLGPFGAPPPPSSRRSGSVSPKKQARNTTTTSIQCRQYDVTQNIPAALKKIWRDMSGYGKGIGVVGFEAKAAVEDAMESQPRFQQEIIHDFVFEPAPPTPPIPTTTGRDAGPRTKLGPTPTVDDVLRIFEDASMCYNKALDEPSWNQAVHSPVLSMATKPIWRLRPGDVVAHVPCTTASIMPVYAEPRGRKVDYCMCIQPDPLSAAAIRAIRDQDVWTNLSINHTEFNALQDMPIAVSIETKPQSGDEADAQGQLAVWQAAQWRLLERLVGRNEPKMPLPDFLPGIVVIGHAWHFVASTKQDADVTLWTGQTIGSTDHVIGIYQIACALQYLARWVEETYWPWYKGAVLQLPAQATQEDGHGS</sequence>
<gene>
    <name evidence="3" type="ORF">CH63R_09674</name>
</gene>
<dbReference type="InterPro" id="IPR046797">
    <property type="entry name" value="PDDEXK_12"/>
</dbReference>
<comment type="caution">
    <text evidence="3">The sequence shown here is derived from an EMBL/GenBank/DDBJ whole genome shotgun (WGS) entry which is preliminary data.</text>
</comment>
<feature type="region of interest" description="Disordered" evidence="1">
    <location>
        <begin position="211"/>
        <end position="237"/>
    </location>
</feature>
<dbReference type="EMBL" id="LTAN01000006">
    <property type="protein sequence ID" value="OBR08153.1"/>
    <property type="molecule type" value="Genomic_DNA"/>
</dbReference>
<dbReference type="AlphaFoldDB" id="A0A1B7Y7V9"/>
<feature type="compositionally biased region" description="Low complexity" evidence="1">
    <location>
        <begin position="85"/>
        <end position="104"/>
    </location>
</feature>
<accession>A0A1B7Y7V9</accession>
<protein>
    <recommendedName>
        <fullName evidence="2">PD-(D/E)XK nuclease-like domain-containing protein</fullName>
    </recommendedName>
</protein>
<name>A0A1B7Y7V9_COLHI</name>
<dbReference type="Pfam" id="PF20516">
    <property type="entry name" value="PDDEXK_12"/>
    <property type="match status" value="1"/>
</dbReference>
<evidence type="ECO:0000259" key="2">
    <source>
        <dbReference type="Pfam" id="PF20516"/>
    </source>
</evidence>
<dbReference type="Proteomes" id="UP000092177">
    <property type="component" value="Chromosome 6"/>
</dbReference>
<organism evidence="3 4">
    <name type="scientific">Colletotrichum higginsianum (strain IMI 349063)</name>
    <name type="common">Crucifer anthracnose fungus</name>
    <dbReference type="NCBI Taxonomy" id="759273"/>
    <lineage>
        <taxon>Eukaryota</taxon>
        <taxon>Fungi</taxon>
        <taxon>Dikarya</taxon>
        <taxon>Ascomycota</taxon>
        <taxon>Pezizomycotina</taxon>
        <taxon>Sordariomycetes</taxon>
        <taxon>Hypocreomycetidae</taxon>
        <taxon>Glomerellales</taxon>
        <taxon>Glomerellaceae</taxon>
        <taxon>Colletotrichum</taxon>
        <taxon>Colletotrichum destructivum species complex</taxon>
    </lineage>
</organism>
<feature type="region of interest" description="Disordered" evidence="1">
    <location>
        <begin position="22"/>
        <end position="150"/>
    </location>
</feature>
<keyword evidence="4" id="KW-1185">Reference proteome</keyword>
<reference evidence="4" key="1">
    <citation type="journal article" date="2017" name="BMC Genomics">
        <title>Gapless genome assembly of Colletotrichum higginsianum reveals chromosome structure and association of transposable elements with secondary metabolite gene clusters.</title>
        <authorList>
            <person name="Dallery J.-F."/>
            <person name="Lapalu N."/>
            <person name="Zampounis A."/>
            <person name="Pigne S."/>
            <person name="Luyten I."/>
            <person name="Amselem J."/>
            <person name="Wittenberg A.H.J."/>
            <person name="Zhou S."/>
            <person name="de Queiroz M.V."/>
            <person name="Robin G.P."/>
            <person name="Auger A."/>
            <person name="Hainaut M."/>
            <person name="Henrissat B."/>
            <person name="Kim K.-T."/>
            <person name="Lee Y.-H."/>
            <person name="Lespinet O."/>
            <person name="Schwartz D.C."/>
            <person name="Thon M.R."/>
            <person name="O'Connell R.J."/>
        </authorList>
    </citation>
    <scope>NUCLEOTIDE SEQUENCE [LARGE SCALE GENOMIC DNA]</scope>
    <source>
        <strain evidence="4">IMI 349063</strain>
    </source>
</reference>
<dbReference type="GeneID" id="28868755"/>
<evidence type="ECO:0000256" key="1">
    <source>
        <dbReference type="SAM" id="MobiDB-lite"/>
    </source>
</evidence>